<name>A0ABP5ESU6_9MICO</name>
<keyword evidence="5" id="KW-1185">Reference proteome</keyword>
<evidence type="ECO:0000313" key="5">
    <source>
        <dbReference type="Proteomes" id="UP001500755"/>
    </source>
</evidence>
<dbReference type="SUPFAM" id="SSF53850">
    <property type="entry name" value="Periplasmic binding protein-like II"/>
    <property type="match status" value="1"/>
</dbReference>
<sequence>MTAIRIRTTALSAAAVLGGALLAGCSSAGASEVAEDCVPAHPEVVTLSEGVLKGSTAITPPYTRADDENRGGTEGRIAKEIAALECLDFQVETSAPGAGFANIETNRADLMMGGVYWTQERADTYTLTDPMYQDGMAIMSKDGFGTIEELEGKKIGTIQGYLWNDDLITALGNGNVTQYQDYTSMVGDLSAGRIKAGVATSAEAAYQVTTDGADGLQSVNFEPTEKVASSMGLSEVVFVITKDNESLLTAMNENIQTLIDNGTMAEILESEGMDPALAGPAE</sequence>
<dbReference type="PANTHER" id="PTHR35936">
    <property type="entry name" value="MEMBRANE-BOUND LYTIC MUREIN TRANSGLYCOSYLASE F"/>
    <property type="match status" value="1"/>
</dbReference>
<gene>
    <name evidence="4" type="ORF">GCM10009755_11760</name>
</gene>
<accession>A0ABP5ESU6</accession>
<feature type="chain" id="PRO_5046296064" evidence="2">
    <location>
        <begin position="31"/>
        <end position="282"/>
    </location>
</feature>
<dbReference type="Pfam" id="PF00497">
    <property type="entry name" value="SBP_bac_3"/>
    <property type="match status" value="1"/>
</dbReference>
<comment type="caution">
    <text evidence="4">The sequence shown here is derived from an EMBL/GenBank/DDBJ whole genome shotgun (WGS) entry which is preliminary data.</text>
</comment>
<dbReference type="SMART" id="SM00062">
    <property type="entry name" value="PBPb"/>
    <property type="match status" value="1"/>
</dbReference>
<dbReference type="InterPro" id="IPR001638">
    <property type="entry name" value="Solute-binding_3/MltF_N"/>
</dbReference>
<protein>
    <submittedName>
        <fullName evidence="4">ABC transporter substrate-binding protein</fullName>
    </submittedName>
</protein>
<organism evidence="4 5">
    <name type="scientific">Brevibacterium samyangense</name>
    <dbReference type="NCBI Taxonomy" id="366888"/>
    <lineage>
        <taxon>Bacteria</taxon>
        <taxon>Bacillati</taxon>
        <taxon>Actinomycetota</taxon>
        <taxon>Actinomycetes</taxon>
        <taxon>Micrococcales</taxon>
        <taxon>Brevibacteriaceae</taxon>
        <taxon>Brevibacterium</taxon>
    </lineage>
</organism>
<keyword evidence="1 2" id="KW-0732">Signal</keyword>
<proteinExistence type="predicted"/>
<dbReference type="PROSITE" id="PS51257">
    <property type="entry name" value="PROKAR_LIPOPROTEIN"/>
    <property type="match status" value="1"/>
</dbReference>
<reference evidence="5" key="1">
    <citation type="journal article" date="2019" name="Int. J. Syst. Evol. Microbiol.">
        <title>The Global Catalogue of Microorganisms (GCM) 10K type strain sequencing project: providing services to taxonomists for standard genome sequencing and annotation.</title>
        <authorList>
            <consortium name="The Broad Institute Genomics Platform"/>
            <consortium name="The Broad Institute Genome Sequencing Center for Infectious Disease"/>
            <person name="Wu L."/>
            <person name="Ma J."/>
        </authorList>
    </citation>
    <scope>NUCLEOTIDE SEQUENCE [LARGE SCALE GENOMIC DNA]</scope>
    <source>
        <strain evidence="5">JCM 14546</strain>
    </source>
</reference>
<dbReference type="EMBL" id="BAAANO010000010">
    <property type="protein sequence ID" value="GAA2004107.1"/>
    <property type="molecule type" value="Genomic_DNA"/>
</dbReference>
<evidence type="ECO:0000256" key="1">
    <source>
        <dbReference type="ARBA" id="ARBA00022729"/>
    </source>
</evidence>
<evidence type="ECO:0000256" key="2">
    <source>
        <dbReference type="SAM" id="SignalP"/>
    </source>
</evidence>
<dbReference type="Gene3D" id="3.40.190.10">
    <property type="entry name" value="Periplasmic binding protein-like II"/>
    <property type="match status" value="2"/>
</dbReference>
<evidence type="ECO:0000259" key="3">
    <source>
        <dbReference type="SMART" id="SM00062"/>
    </source>
</evidence>
<dbReference type="PANTHER" id="PTHR35936:SF19">
    <property type="entry name" value="AMINO-ACID-BINDING PROTEIN YXEM-RELATED"/>
    <property type="match status" value="1"/>
</dbReference>
<feature type="signal peptide" evidence="2">
    <location>
        <begin position="1"/>
        <end position="30"/>
    </location>
</feature>
<feature type="domain" description="Solute-binding protein family 3/N-terminal" evidence="3">
    <location>
        <begin position="51"/>
        <end position="274"/>
    </location>
</feature>
<evidence type="ECO:0000313" key="4">
    <source>
        <dbReference type="EMBL" id="GAA2004107.1"/>
    </source>
</evidence>
<dbReference type="Proteomes" id="UP001500755">
    <property type="component" value="Unassembled WGS sequence"/>
</dbReference>
<dbReference type="RefSeq" id="WP_344307852.1">
    <property type="nucleotide sequence ID" value="NZ_BAAANO010000010.1"/>
</dbReference>